<feature type="compositionally biased region" description="Pro residues" evidence="1">
    <location>
        <begin position="292"/>
        <end position="309"/>
    </location>
</feature>
<dbReference type="Pfam" id="PF13472">
    <property type="entry name" value="Lipase_GDSL_2"/>
    <property type="match status" value="1"/>
</dbReference>
<evidence type="ECO:0000256" key="1">
    <source>
        <dbReference type="SAM" id="MobiDB-lite"/>
    </source>
</evidence>
<evidence type="ECO:0000256" key="2">
    <source>
        <dbReference type="SAM" id="SignalP"/>
    </source>
</evidence>
<dbReference type="EMBL" id="JAROAV010000033">
    <property type="protein sequence ID" value="MDF8265415.1"/>
    <property type="molecule type" value="Genomic_DNA"/>
</dbReference>
<protein>
    <submittedName>
        <fullName evidence="4">GDSL-type esterase/lipase family protein</fullName>
    </submittedName>
</protein>
<dbReference type="Gene3D" id="3.40.50.1110">
    <property type="entry name" value="SGNH hydrolase"/>
    <property type="match status" value="1"/>
</dbReference>
<dbReference type="SUPFAM" id="SSF52266">
    <property type="entry name" value="SGNH hydrolase"/>
    <property type="match status" value="1"/>
</dbReference>
<evidence type="ECO:0000313" key="5">
    <source>
        <dbReference type="Proteomes" id="UP001528912"/>
    </source>
</evidence>
<dbReference type="Proteomes" id="UP001528912">
    <property type="component" value="Unassembled WGS sequence"/>
</dbReference>
<dbReference type="RefSeq" id="WP_277192723.1">
    <property type="nucleotide sequence ID" value="NZ_JAROAV010000033.1"/>
</dbReference>
<proteinExistence type="predicted"/>
<feature type="chain" id="PRO_5046430128" evidence="2">
    <location>
        <begin position="34"/>
        <end position="350"/>
    </location>
</feature>
<sequence length="350" mass="35289">MQRRRATVILSATALAATSVIGVVASGSTTASAAGSDGWYVAMGDSLAAGYQPGQGDDKTGGYVGGVLAGAKKSGSDLQLKNFACSGEDTTTMTSGAICGSYDEGTNQLAAAESFLKTHPTTRLITLDIGANDVQRCAKGSNVDLPCITAGLQKVATNLPPILTRIRAAAPDARIVVANYYNPFLAAWLLGPDGQSLAKVSVNLQRSLNSTIDGAAKGVNARVADVGAAFKSEDFTSSTTPSPVDPTAKLPTNVALICAWTWMCAKNDIHANDTGYGVIARTVLGVVGTLPTPTPTPTGEPSSPTPSSPTPTGGPGSPTTTGGPTPTEQPSTTPVPTPTGTATGPIVQTG</sequence>
<comment type="caution">
    <text evidence="4">The sequence shown here is derived from an EMBL/GenBank/DDBJ whole genome shotgun (WGS) entry which is preliminary data.</text>
</comment>
<evidence type="ECO:0000259" key="3">
    <source>
        <dbReference type="Pfam" id="PF13472"/>
    </source>
</evidence>
<accession>A0ABT6C953</accession>
<dbReference type="InterPro" id="IPR036514">
    <property type="entry name" value="SGNH_hydro_sf"/>
</dbReference>
<feature type="compositionally biased region" description="Low complexity" evidence="1">
    <location>
        <begin position="317"/>
        <end position="350"/>
    </location>
</feature>
<keyword evidence="5" id="KW-1185">Reference proteome</keyword>
<organism evidence="4 5">
    <name type="scientific">Luteipulveratus flavus</name>
    <dbReference type="NCBI Taxonomy" id="3031728"/>
    <lineage>
        <taxon>Bacteria</taxon>
        <taxon>Bacillati</taxon>
        <taxon>Actinomycetota</taxon>
        <taxon>Actinomycetes</taxon>
        <taxon>Micrococcales</taxon>
        <taxon>Dermacoccaceae</taxon>
        <taxon>Luteipulveratus</taxon>
    </lineage>
</organism>
<reference evidence="4 5" key="1">
    <citation type="submission" date="2023-03" db="EMBL/GenBank/DDBJ databases">
        <title>YIM 133296 draft genome.</title>
        <authorList>
            <person name="Xiong L."/>
        </authorList>
    </citation>
    <scope>NUCLEOTIDE SEQUENCE [LARGE SCALE GENOMIC DNA]</scope>
    <source>
        <strain evidence="4 5">YIM 133296</strain>
    </source>
</reference>
<feature type="domain" description="SGNH hydrolase-type esterase" evidence="3">
    <location>
        <begin position="42"/>
        <end position="276"/>
    </location>
</feature>
<feature type="signal peptide" evidence="2">
    <location>
        <begin position="1"/>
        <end position="33"/>
    </location>
</feature>
<gene>
    <name evidence="4" type="ORF">P4R38_14295</name>
</gene>
<keyword evidence="2" id="KW-0732">Signal</keyword>
<dbReference type="InterPro" id="IPR013830">
    <property type="entry name" value="SGNH_hydro"/>
</dbReference>
<evidence type="ECO:0000313" key="4">
    <source>
        <dbReference type="EMBL" id="MDF8265415.1"/>
    </source>
</evidence>
<feature type="region of interest" description="Disordered" evidence="1">
    <location>
        <begin position="290"/>
        <end position="350"/>
    </location>
</feature>
<name>A0ABT6C953_9MICO</name>